<evidence type="ECO:0000313" key="6">
    <source>
        <dbReference type="Proteomes" id="UP000800235"/>
    </source>
</evidence>
<dbReference type="AlphaFoldDB" id="A0A9P4NWG3"/>
<dbReference type="GO" id="GO:0016020">
    <property type="term" value="C:membrane"/>
    <property type="evidence" value="ECO:0007669"/>
    <property type="project" value="UniProtKB-SubCell"/>
</dbReference>
<dbReference type="PANTHER" id="PTHR39136:SF1">
    <property type="entry name" value="ALTERED INHERITANCE OF MITOCHONDRIA PROTEIN 11"/>
    <property type="match status" value="1"/>
</dbReference>
<comment type="subcellular location">
    <subcellularLocation>
        <location evidence="4">Membrane</location>
        <topology evidence="4">Multi-pass membrane protein</topology>
    </subcellularLocation>
</comment>
<dbReference type="OrthoDB" id="3558022at2759"/>
<protein>
    <recommendedName>
        <fullName evidence="4">Altered inheritance of mitochondria protein 11</fullName>
    </recommendedName>
</protein>
<comment type="similarity">
    <text evidence="4">Belongs to the AIM11 family.</text>
</comment>
<evidence type="ECO:0000256" key="4">
    <source>
        <dbReference type="RuleBase" id="RU367098"/>
    </source>
</evidence>
<keyword evidence="6" id="KW-1185">Reference proteome</keyword>
<evidence type="ECO:0000256" key="1">
    <source>
        <dbReference type="ARBA" id="ARBA00022692"/>
    </source>
</evidence>
<sequence>MSGRIPKHAESEDVRRLPDHDTSILSLRSRRQFGFWATGGVFMLLSTLVTRRSIARRYQSIRPPFFHPSNEAPVVTFNGPLEAVEALSLASLNVFSFSILITGGMFWAFDISSVKEWRDRTRAKLGYEDSIAEEQSADGGKTPDEWIVAVLDKEDEDKGRRRGK</sequence>
<dbReference type="Proteomes" id="UP000800235">
    <property type="component" value="Unassembled WGS sequence"/>
</dbReference>
<gene>
    <name evidence="4" type="primary">AIM11</name>
    <name evidence="5" type="ORF">EJ08DRAFT_647736</name>
</gene>
<organism evidence="5 6">
    <name type="scientific">Tothia fuscella</name>
    <dbReference type="NCBI Taxonomy" id="1048955"/>
    <lineage>
        <taxon>Eukaryota</taxon>
        <taxon>Fungi</taxon>
        <taxon>Dikarya</taxon>
        <taxon>Ascomycota</taxon>
        <taxon>Pezizomycotina</taxon>
        <taxon>Dothideomycetes</taxon>
        <taxon>Pleosporomycetidae</taxon>
        <taxon>Venturiales</taxon>
        <taxon>Cylindrosympodiaceae</taxon>
        <taxon>Tothia</taxon>
    </lineage>
</organism>
<reference evidence="5" key="1">
    <citation type="journal article" date="2020" name="Stud. Mycol.">
        <title>101 Dothideomycetes genomes: a test case for predicting lifestyles and emergence of pathogens.</title>
        <authorList>
            <person name="Haridas S."/>
            <person name="Albert R."/>
            <person name="Binder M."/>
            <person name="Bloem J."/>
            <person name="Labutti K."/>
            <person name="Salamov A."/>
            <person name="Andreopoulos B."/>
            <person name="Baker S."/>
            <person name="Barry K."/>
            <person name="Bills G."/>
            <person name="Bluhm B."/>
            <person name="Cannon C."/>
            <person name="Castanera R."/>
            <person name="Culley D."/>
            <person name="Daum C."/>
            <person name="Ezra D."/>
            <person name="Gonzalez J."/>
            <person name="Henrissat B."/>
            <person name="Kuo A."/>
            <person name="Liang C."/>
            <person name="Lipzen A."/>
            <person name="Lutzoni F."/>
            <person name="Magnuson J."/>
            <person name="Mondo S."/>
            <person name="Nolan M."/>
            <person name="Ohm R."/>
            <person name="Pangilinan J."/>
            <person name="Park H.-J."/>
            <person name="Ramirez L."/>
            <person name="Alfaro M."/>
            <person name="Sun H."/>
            <person name="Tritt A."/>
            <person name="Yoshinaga Y."/>
            <person name="Zwiers L.-H."/>
            <person name="Turgeon B."/>
            <person name="Goodwin S."/>
            <person name="Spatafora J."/>
            <person name="Crous P."/>
            <person name="Grigoriev I."/>
        </authorList>
    </citation>
    <scope>NUCLEOTIDE SEQUENCE</scope>
    <source>
        <strain evidence="5">CBS 130266</strain>
    </source>
</reference>
<dbReference type="GO" id="GO:0005739">
    <property type="term" value="C:mitochondrion"/>
    <property type="evidence" value="ECO:0007669"/>
    <property type="project" value="TreeGrafter"/>
</dbReference>
<keyword evidence="2 4" id="KW-1133">Transmembrane helix</keyword>
<dbReference type="EMBL" id="MU007023">
    <property type="protein sequence ID" value="KAF2432991.1"/>
    <property type="molecule type" value="Genomic_DNA"/>
</dbReference>
<proteinExistence type="inferred from homology"/>
<comment type="caution">
    <text evidence="5">The sequence shown here is derived from an EMBL/GenBank/DDBJ whole genome shotgun (WGS) entry which is preliminary data.</text>
</comment>
<keyword evidence="3 4" id="KW-0472">Membrane</keyword>
<feature type="transmembrane region" description="Helical" evidence="4">
    <location>
        <begin position="86"/>
        <end position="109"/>
    </location>
</feature>
<accession>A0A9P4NWG3</accession>
<feature type="transmembrane region" description="Helical" evidence="4">
    <location>
        <begin position="33"/>
        <end position="54"/>
    </location>
</feature>
<keyword evidence="1 4" id="KW-0812">Transmembrane</keyword>
<dbReference type="PANTHER" id="PTHR39136">
    <property type="entry name" value="ALTERED INHERITANCE OF MITOCHONDRIA PROTEIN 11"/>
    <property type="match status" value="1"/>
</dbReference>
<evidence type="ECO:0000256" key="2">
    <source>
        <dbReference type="ARBA" id="ARBA00022989"/>
    </source>
</evidence>
<dbReference type="InterPro" id="IPR038814">
    <property type="entry name" value="AIM11"/>
</dbReference>
<evidence type="ECO:0000313" key="5">
    <source>
        <dbReference type="EMBL" id="KAF2432991.1"/>
    </source>
</evidence>
<evidence type="ECO:0000256" key="3">
    <source>
        <dbReference type="ARBA" id="ARBA00023136"/>
    </source>
</evidence>
<name>A0A9P4NWG3_9PEZI</name>